<feature type="active site" description="Proton donor/acceptor" evidence="6">
    <location>
        <position position="168"/>
    </location>
</feature>
<keyword evidence="7" id="KW-0812">Transmembrane</keyword>
<keyword evidence="7" id="KW-1133">Transmembrane helix</keyword>
<evidence type="ECO:0000256" key="4">
    <source>
        <dbReference type="ARBA" id="ARBA00022984"/>
    </source>
</evidence>
<organism evidence="9 10">
    <name type="scientific">Ethanoligenens harbinense (strain DSM 18485 / JCM 12961 / CGMCC 1.5033 / YUAN-3)</name>
    <dbReference type="NCBI Taxonomy" id="663278"/>
    <lineage>
        <taxon>Bacteria</taxon>
        <taxon>Bacillati</taxon>
        <taxon>Bacillota</taxon>
        <taxon>Clostridia</taxon>
        <taxon>Eubacteriales</taxon>
        <taxon>Oscillospiraceae</taxon>
        <taxon>Ethanoligenens</taxon>
    </lineage>
</organism>
<dbReference type="CDD" id="cd16913">
    <property type="entry name" value="YkuD_like"/>
    <property type="match status" value="1"/>
</dbReference>
<protein>
    <submittedName>
        <fullName evidence="9">ErfK/YbiS/YcfS/YnhG family protein</fullName>
    </submittedName>
</protein>
<keyword evidence="3 6" id="KW-0133">Cell shape</keyword>
<evidence type="ECO:0000313" key="9">
    <source>
        <dbReference type="EMBL" id="ADU27788.1"/>
    </source>
</evidence>
<keyword evidence="10" id="KW-1185">Reference proteome</keyword>
<dbReference type="GO" id="GO:0008360">
    <property type="term" value="P:regulation of cell shape"/>
    <property type="evidence" value="ECO:0007669"/>
    <property type="project" value="UniProtKB-UniRule"/>
</dbReference>
<dbReference type="PANTHER" id="PTHR30582">
    <property type="entry name" value="L,D-TRANSPEPTIDASE"/>
    <property type="match status" value="1"/>
</dbReference>
<evidence type="ECO:0000259" key="8">
    <source>
        <dbReference type="PROSITE" id="PS52029"/>
    </source>
</evidence>
<dbReference type="GO" id="GO:0071555">
    <property type="term" value="P:cell wall organization"/>
    <property type="evidence" value="ECO:0007669"/>
    <property type="project" value="UniProtKB-UniRule"/>
</dbReference>
<keyword evidence="4 6" id="KW-0573">Peptidoglycan synthesis</keyword>
<sequence length="220" mass="23653">MKNPRLFHHNRPKRRLRPIGAVVIAAAVVCIAAVYMVSAHVPASGQSVPSSAVTKSTPSKTAASHAAVSSTPLTPAQVAASHLPAVQVSLAEAAKPLWVHVDLTTQNVVVYDAQNRVVEAFICSSGSPGNDTPTGTYTVTDRGESFYNPKYKEGAYNWVRFNGSYLFHSVPFDANKNIIPEQVADLGEPSSHGCIHLSMDDSKWIYDNIPRGTKVVVDNS</sequence>
<gene>
    <name evidence="9" type="ordered locus">Ethha_2275</name>
</gene>
<dbReference type="Proteomes" id="UP000001551">
    <property type="component" value="Chromosome"/>
</dbReference>
<reference evidence="9 10" key="1">
    <citation type="submission" date="2010-12" db="EMBL/GenBank/DDBJ databases">
        <title>Complete sequence of Ethanoligenens harbinense YUAN-3.</title>
        <authorList>
            <person name="Lucas S."/>
            <person name="Copeland A."/>
            <person name="Lapidus A."/>
            <person name="Cheng J.-F."/>
            <person name="Bruce D."/>
            <person name="Goodwin L."/>
            <person name="Pitluck S."/>
            <person name="Chertkov O."/>
            <person name="Misra M."/>
            <person name="Detter J.C."/>
            <person name="Han C."/>
            <person name="Tapia R."/>
            <person name="Land M."/>
            <person name="Hauser L."/>
            <person name="Jeffries C."/>
            <person name="Kyrpides N."/>
            <person name="Ivanova N."/>
            <person name="Mikhailova N."/>
            <person name="Wang A."/>
            <person name="Mouttaki H."/>
            <person name="He Z."/>
            <person name="Zhou J."/>
            <person name="Hemme C.L."/>
            <person name="Woyke T."/>
        </authorList>
    </citation>
    <scope>NUCLEOTIDE SEQUENCE [LARGE SCALE GENOMIC DNA]</scope>
    <source>
        <strain evidence="10">DSM 18485 / JCM 12961 / CGMCC 1.5033 / YUAN-3</strain>
    </source>
</reference>
<feature type="active site" description="Nucleophile" evidence="6">
    <location>
        <position position="194"/>
    </location>
</feature>
<dbReference type="eggNOG" id="COG1376">
    <property type="taxonomic scope" value="Bacteria"/>
</dbReference>
<dbReference type="RefSeq" id="WP_013486136.1">
    <property type="nucleotide sequence ID" value="NC_014828.1"/>
</dbReference>
<dbReference type="SUPFAM" id="SSF141523">
    <property type="entry name" value="L,D-transpeptidase catalytic domain-like"/>
    <property type="match status" value="1"/>
</dbReference>
<dbReference type="InterPro" id="IPR005490">
    <property type="entry name" value="LD_TPept_cat_dom"/>
</dbReference>
<dbReference type="InterPro" id="IPR050979">
    <property type="entry name" value="LD-transpeptidase"/>
</dbReference>
<dbReference type="PANTHER" id="PTHR30582:SF2">
    <property type="entry name" value="L,D-TRANSPEPTIDASE YCIB-RELATED"/>
    <property type="match status" value="1"/>
</dbReference>
<dbReference type="GO" id="GO:0071972">
    <property type="term" value="F:peptidoglycan L,D-transpeptidase activity"/>
    <property type="evidence" value="ECO:0007669"/>
    <property type="project" value="TreeGrafter"/>
</dbReference>
<dbReference type="PROSITE" id="PS52029">
    <property type="entry name" value="LD_TPASE"/>
    <property type="match status" value="1"/>
</dbReference>
<evidence type="ECO:0000256" key="1">
    <source>
        <dbReference type="ARBA" id="ARBA00004752"/>
    </source>
</evidence>
<keyword evidence="5 6" id="KW-0961">Cell wall biogenesis/degradation</keyword>
<proteinExistence type="predicted"/>
<evidence type="ECO:0000313" key="10">
    <source>
        <dbReference type="Proteomes" id="UP000001551"/>
    </source>
</evidence>
<evidence type="ECO:0000256" key="5">
    <source>
        <dbReference type="ARBA" id="ARBA00023316"/>
    </source>
</evidence>
<evidence type="ECO:0000256" key="7">
    <source>
        <dbReference type="SAM" id="Phobius"/>
    </source>
</evidence>
<accession>E6U4I1</accession>
<comment type="pathway">
    <text evidence="1 6">Cell wall biogenesis; peptidoglycan biosynthesis.</text>
</comment>
<dbReference type="UniPathway" id="UPA00219"/>
<evidence type="ECO:0000256" key="3">
    <source>
        <dbReference type="ARBA" id="ARBA00022960"/>
    </source>
</evidence>
<dbReference type="EMBL" id="CP002400">
    <property type="protein sequence ID" value="ADU27788.1"/>
    <property type="molecule type" value="Genomic_DNA"/>
</dbReference>
<dbReference type="GO" id="GO:0005576">
    <property type="term" value="C:extracellular region"/>
    <property type="evidence" value="ECO:0007669"/>
    <property type="project" value="TreeGrafter"/>
</dbReference>
<feature type="transmembrane region" description="Helical" evidence="7">
    <location>
        <begin position="21"/>
        <end position="41"/>
    </location>
</feature>
<dbReference type="GO" id="GO:0018104">
    <property type="term" value="P:peptidoglycan-protein cross-linking"/>
    <property type="evidence" value="ECO:0007669"/>
    <property type="project" value="TreeGrafter"/>
</dbReference>
<dbReference type="HOGENOM" id="CLU_089260_1_0_9"/>
<dbReference type="STRING" id="663278.Ethha_2275"/>
<dbReference type="KEGG" id="eha:Ethha_2275"/>
<evidence type="ECO:0000256" key="2">
    <source>
        <dbReference type="ARBA" id="ARBA00022679"/>
    </source>
</evidence>
<dbReference type="GO" id="GO:0016740">
    <property type="term" value="F:transferase activity"/>
    <property type="evidence" value="ECO:0007669"/>
    <property type="project" value="UniProtKB-KW"/>
</dbReference>
<dbReference type="Pfam" id="PF03734">
    <property type="entry name" value="YkuD"/>
    <property type="match status" value="1"/>
</dbReference>
<feature type="domain" description="L,D-TPase catalytic" evidence="8">
    <location>
        <begin position="97"/>
        <end position="218"/>
    </location>
</feature>
<evidence type="ECO:0000256" key="6">
    <source>
        <dbReference type="PROSITE-ProRule" id="PRU01373"/>
    </source>
</evidence>
<dbReference type="InterPro" id="IPR038063">
    <property type="entry name" value="Transpep_catalytic_dom"/>
</dbReference>
<dbReference type="Gene3D" id="2.40.440.10">
    <property type="entry name" value="L,D-transpeptidase catalytic domain-like"/>
    <property type="match status" value="1"/>
</dbReference>
<name>E6U4I1_ETHHY</name>
<keyword evidence="7" id="KW-0472">Membrane</keyword>
<dbReference type="AlphaFoldDB" id="E6U4I1"/>
<keyword evidence="2" id="KW-0808">Transferase</keyword>